<dbReference type="PROSITE" id="PS50011">
    <property type="entry name" value="PROTEIN_KINASE_DOM"/>
    <property type="match status" value="1"/>
</dbReference>
<organism evidence="3 4">
    <name type="scientific">Paenibacillus wynnii</name>
    <dbReference type="NCBI Taxonomy" id="268407"/>
    <lineage>
        <taxon>Bacteria</taxon>
        <taxon>Bacillati</taxon>
        <taxon>Bacillota</taxon>
        <taxon>Bacilli</taxon>
        <taxon>Bacillales</taxon>
        <taxon>Paenibacillaceae</taxon>
        <taxon>Paenibacillus</taxon>
    </lineage>
</organism>
<dbReference type="eggNOG" id="COG0515">
    <property type="taxonomic scope" value="Bacteria"/>
</dbReference>
<accession>A0A098M662</accession>
<dbReference type="InterPro" id="IPR000719">
    <property type="entry name" value="Prot_kinase_dom"/>
</dbReference>
<sequence length="270" mass="31000">MLDRWRNFILAWRDYPAQTGTVIGERYRVVQVLGIGSYGIAYLCRDELENCEVAVKLAKPSKKKTAKLLLEREREVLSRLDHPYIQRLRNYGESKKGSWIVTDYIAGMTMEDLIFEENLVIGERECLRWTLVLMDRITHVHEPGFVHLDLRIPNVIVRDQEVVVIDFGLARPIGGGQGQFWDDTALKSVPPAGMKPYIQSDLFDIGHLMLYMLYSGYRPEPGMPERPWEEELSLSTAVRQILRRLLEEDNPYPDSATFVADLYTALGGVP</sequence>
<dbReference type="InterPro" id="IPR011009">
    <property type="entry name" value="Kinase-like_dom_sf"/>
</dbReference>
<reference evidence="3 4" key="2">
    <citation type="submission" date="2014-10" db="EMBL/GenBank/DDBJ databases">
        <title>Comparative genomics of the Paenibacillus odorifer group.</title>
        <authorList>
            <person name="Tsai Y.-C."/>
            <person name="Martin N."/>
            <person name="Korlach J."/>
            <person name="Wiedmann M."/>
        </authorList>
    </citation>
    <scope>NUCLEOTIDE SEQUENCE [LARGE SCALE GENOMIC DNA]</scope>
    <source>
        <strain evidence="3 4">DSM 18334</strain>
    </source>
</reference>
<dbReference type="PANTHER" id="PTHR24347">
    <property type="entry name" value="SERINE/THREONINE-PROTEIN KINASE"/>
    <property type="match status" value="1"/>
</dbReference>
<proteinExistence type="predicted"/>
<evidence type="ECO:0000313" key="3">
    <source>
        <dbReference type="EMBL" id="KGE18054.1"/>
    </source>
</evidence>
<keyword evidence="4" id="KW-1185">Reference proteome</keyword>
<name>A0A098M662_9BACL</name>
<dbReference type="InterPro" id="IPR017441">
    <property type="entry name" value="Protein_kinase_ATP_BS"/>
</dbReference>
<dbReference type="RefSeq" id="WP_036659179.1">
    <property type="nucleotide sequence ID" value="NZ_JQCR01000003.1"/>
</dbReference>
<comment type="caution">
    <text evidence="3">The sequence shown here is derived from an EMBL/GenBank/DDBJ whole genome shotgun (WGS) entry which is preliminary data.</text>
</comment>
<dbReference type="Gene3D" id="3.30.200.20">
    <property type="entry name" value="Phosphorylase Kinase, domain 1"/>
    <property type="match status" value="1"/>
</dbReference>
<keyword evidence="1" id="KW-0067">ATP-binding</keyword>
<feature type="domain" description="Protein kinase" evidence="2">
    <location>
        <begin position="27"/>
        <end position="270"/>
    </location>
</feature>
<dbReference type="Proteomes" id="UP000029734">
    <property type="component" value="Unassembled WGS sequence"/>
</dbReference>
<evidence type="ECO:0000313" key="4">
    <source>
        <dbReference type="Proteomes" id="UP000029734"/>
    </source>
</evidence>
<dbReference type="EMBL" id="JQCR01000003">
    <property type="protein sequence ID" value="KGE18054.1"/>
    <property type="molecule type" value="Genomic_DNA"/>
</dbReference>
<evidence type="ECO:0000259" key="2">
    <source>
        <dbReference type="PROSITE" id="PS50011"/>
    </source>
</evidence>
<dbReference type="GO" id="GO:0004672">
    <property type="term" value="F:protein kinase activity"/>
    <property type="evidence" value="ECO:0007669"/>
    <property type="project" value="InterPro"/>
</dbReference>
<gene>
    <name evidence="3" type="ORF">PWYN_26290</name>
</gene>
<dbReference type="Gene3D" id="1.10.510.10">
    <property type="entry name" value="Transferase(Phosphotransferase) domain 1"/>
    <property type="match status" value="1"/>
</dbReference>
<reference evidence="3 4" key="1">
    <citation type="submission" date="2014-08" db="EMBL/GenBank/DDBJ databases">
        <authorList>
            <person name="den Bakker H.C."/>
        </authorList>
    </citation>
    <scope>NUCLEOTIDE SEQUENCE [LARGE SCALE GENOMIC DNA]</scope>
    <source>
        <strain evidence="3 4">DSM 18334</strain>
    </source>
</reference>
<dbReference type="Pfam" id="PF00069">
    <property type="entry name" value="Pkinase"/>
    <property type="match status" value="1"/>
</dbReference>
<dbReference type="AlphaFoldDB" id="A0A098M662"/>
<dbReference type="STRING" id="268407.PWYN_26290"/>
<feature type="binding site" evidence="1">
    <location>
        <position position="56"/>
    </location>
    <ligand>
        <name>ATP</name>
        <dbReference type="ChEBI" id="CHEBI:30616"/>
    </ligand>
</feature>
<evidence type="ECO:0000256" key="1">
    <source>
        <dbReference type="PROSITE-ProRule" id="PRU10141"/>
    </source>
</evidence>
<dbReference type="GO" id="GO:0005524">
    <property type="term" value="F:ATP binding"/>
    <property type="evidence" value="ECO:0007669"/>
    <property type="project" value="UniProtKB-UniRule"/>
</dbReference>
<dbReference type="PROSITE" id="PS00107">
    <property type="entry name" value="PROTEIN_KINASE_ATP"/>
    <property type="match status" value="1"/>
</dbReference>
<keyword evidence="1" id="KW-0547">Nucleotide-binding</keyword>
<dbReference type="SUPFAM" id="SSF56112">
    <property type="entry name" value="Protein kinase-like (PK-like)"/>
    <property type="match status" value="1"/>
</dbReference>
<protein>
    <recommendedName>
        <fullName evidence="2">Protein kinase domain-containing protein</fullName>
    </recommendedName>
</protein>